<evidence type="ECO:0000256" key="8">
    <source>
        <dbReference type="RuleBase" id="RU363013"/>
    </source>
</evidence>
<dbReference type="EC" id="5.3.1.1" evidence="7 8"/>
<dbReference type="Pfam" id="PF00121">
    <property type="entry name" value="TIM"/>
    <property type="match status" value="1"/>
</dbReference>
<feature type="binding site" evidence="7">
    <location>
        <position position="215"/>
    </location>
    <ligand>
        <name>substrate</name>
    </ligand>
</feature>
<keyword evidence="5 7" id="KW-0324">Glycolysis</keyword>
<dbReference type="GO" id="GO:0004807">
    <property type="term" value="F:triose-phosphate isomerase activity"/>
    <property type="evidence" value="ECO:0007669"/>
    <property type="project" value="UniProtKB-EC"/>
</dbReference>
<gene>
    <name evidence="7 9" type="primary">tpiA</name>
    <name evidence="9" type="ORF">ABS311_10440</name>
</gene>
<evidence type="ECO:0000256" key="2">
    <source>
        <dbReference type="ARBA" id="ARBA00007422"/>
    </source>
</evidence>
<dbReference type="CDD" id="cd00311">
    <property type="entry name" value="TIM"/>
    <property type="match status" value="1"/>
</dbReference>
<feature type="active site" description="Proton acceptor" evidence="7">
    <location>
        <position position="170"/>
    </location>
</feature>
<name>A0ABV1RH80_9ALTE</name>
<dbReference type="PROSITE" id="PS00171">
    <property type="entry name" value="TIM_1"/>
    <property type="match status" value="1"/>
</dbReference>
<feature type="binding site" evidence="7">
    <location>
        <begin position="11"/>
        <end position="13"/>
    </location>
    <ligand>
        <name>substrate</name>
    </ligand>
</feature>
<dbReference type="EMBL" id="JBELOE010000209">
    <property type="protein sequence ID" value="MER2492295.1"/>
    <property type="molecule type" value="Genomic_DNA"/>
</dbReference>
<keyword evidence="10" id="KW-1185">Reference proteome</keyword>
<comment type="pathway">
    <text evidence="1">Carbohydrate metabolism; erythritol degradation.</text>
</comment>
<keyword evidence="6 7" id="KW-0413">Isomerase</keyword>
<dbReference type="Proteomes" id="UP001467690">
    <property type="component" value="Unassembled WGS sequence"/>
</dbReference>
<dbReference type="PANTHER" id="PTHR21139">
    <property type="entry name" value="TRIOSEPHOSPHATE ISOMERASE"/>
    <property type="match status" value="1"/>
</dbReference>
<sequence length="255" mass="27595">MTIRKPVVAANWKMNGSRQLADNLLQQIQESGVDKQLQVVISPPATLYSYIDEKIIQNKLEIILAAQNINELDKGALTGEISAHLAKESGCKWVICGHSERRSLFNESSITTAEKFVKAQSVGLKPILCVGETTEEYEKGKTFSRLTAQIEAVLHIGGKTAFKDCIIAYEPIWAVGTGKPASPELAQDVHRFIRGMISSVCPTTAKSVCILYGGSVTPENAASYFAQPDIDGGLIGGASLIPEKFIEICQTALVN</sequence>
<feature type="active site" description="Electrophile" evidence="7">
    <location>
        <position position="98"/>
    </location>
</feature>
<evidence type="ECO:0000313" key="10">
    <source>
        <dbReference type="Proteomes" id="UP001467690"/>
    </source>
</evidence>
<dbReference type="PROSITE" id="PS51440">
    <property type="entry name" value="TIM_2"/>
    <property type="match status" value="1"/>
</dbReference>
<dbReference type="SUPFAM" id="SSF51351">
    <property type="entry name" value="Triosephosphate isomerase (TIM)"/>
    <property type="match status" value="1"/>
</dbReference>
<dbReference type="InterPro" id="IPR035990">
    <property type="entry name" value="TIM_sf"/>
</dbReference>
<dbReference type="NCBIfam" id="TIGR00419">
    <property type="entry name" value="tim"/>
    <property type="match status" value="1"/>
</dbReference>
<comment type="pathway">
    <text evidence="7 8">Carbohydrate biosynthesis; gluconeogenesis.</text>
</comment>
<proteinExistence type="inferred from homology"/>
<evidence type="ECO:0000313" key="9">
    <source>
        <dbReference type="EMBL" id="MER2492295.1"/>
    </source>
</evidence>
<comment type="similarity">
    <text evidence="2 7 8">Belongs to the triosephosphate isomerase family.</text>
</comment>
<dbReference type="PANTHER" id="PTHR21139:SF42">
    <property type="entry name" value="TRIOSEPHOSPHATE ISOMERASE"/>
    <property type="match status" value="1"/>
</dbReference>
<comment type="function">
    <text evidence="7">Involved in the gluconeogenesis. Catalyzes stereospecifically the conversion of dihydroxyacetone phosphate (DHAP) to D-glyceraldehyde-3-phosphate (G3P).</text>
</comment>
<reference evidence="9 10" key="1">
    <citation type="submission" date="2024-06" db="EMBL/GenBank/DDBJ databases">
        <authorList>
            <person name="Chen R.Y."/>
        </authorList>
    </citation>
    <scope>NUCLEOTIDE SEQUENCE [LARGE SCALE GENOMIC DNA]</scope>
    <source>
        <strain evidence="9 10">D2</strain>
    </source>
</reference>
<keyword evidence="4 7" id="KW-0963">Cytoplasm</keyword>
<feature type="binding site" evidence="7">
    <location>
        <position position="176"/>
    </location>
    <ligand>
        <name>substrate</name>
    </ligand>
</feature>
<comment type="caution">
    <text evidence="9">The sequence shown here is derived from an EMBL/GenBank/DDBJ whole genome shotgun (WGS) entry which is preliminary data.</text>
</comment>
<evidence type="ECO:0000256" key="4">
    <source>
        <dbReference type="ARBA" id="ARBA00022490"/>
    </source>
</evidence>
<dbReference type="Gene3D" id="3.20.20.70">
    <property type="entry name" value="Aldolase class I"/>
    <property type="match status" value="1"/>
</dbReference>
<dbReference type="InterPro" id="IPR020861">
    <property type="entry name" value="Triosephosphate_isomerase_AS"/>
</dbReference>
<dbReference type="InterPro" id="IPR000652">
    <property type="entry name" value="Triosephosphate_isomerase"/>
</dbReference>
<comment type="catalytic activity">
    <reaction evidence="7 8">
        <text>D-glyceraldehyde 3-phosphate = dihydroxyacetone phosphate</text>
        <dbReference type="Rhea" id="RHEA:18585"/>
        <dbReference type="ChEBI" id="CHEBI:57642"/>
        <dbReference type="ChEBI" id="CHEBI:59776"/>
        <dbReference type="EC" id="5.3.1.1"/>
    </reaction>
</comment>
<evidence type="ECO:0000256" key="3">
    <source>
        <dbReference type="ARBA" id="ARBA00022432"/>
    </source>
</evidence>
<protein>
    <recommendedName>
        <fullName evidence="7 8">Triosephosphate isomerase</fullName>
        <shortName evidence="7">TIM</shortName>
        <shortName evidence="7">TPI</shortName>
        <ecNumber evidence="7 8">5.3.1.1</ecNumber>
    </recommendedName>
    <alternativeName>
        <fullName evidence="7">Triose-phosphate isomerase</fullName>
    </alternativeName>
</protein>
<comment type="pathway">
    <text evidence="7 8">Carbohydrate degradation; glycolysis; D-glyceraldehyde 3-phosphate from glycerone phosphate: step 1/1.</text>
</comment>
<dbReference type="RefSeq" id="WP_143871602.1">
    <property type="nucleotide sequence ID" value="NZ_CP041660.1"/>
</dbReference>
<evidence type="ECO:0000256" key="1">
    <source>
        <dbReference type="ARBA" id="ARBA00004939"/>
    </source>
</evidence>
<evidence type="ECO:0000256" key="6">
    <source>
        <dbReference type="ARBA" id="ARBA00023235"/>
    </source>
</evidence>
<comment type="subunit">
    <text evidence="7 8">Homodimer.</text>
</comment>
<keyword evidence="3 7" id="KW-0312">Gluconeogenesis</keyword>
<evidence type="ECO:0000256" key="5">
    <source>
        <dbReference type="ARBA" id="ARBA00023152"/>
    </source>
</evidence>
<organism evidence="9 10">
    <name type="scientific">Catenovulum sediminis</name>
    <dbReference type="NCBI Taxonomy" id="1740262"/>
    <lineage>
        <taxon>Bacteria</taxon>
        <taxon>Pseudomonadati</taxon>
        <taxon>Pseudomonadota</taxon>
        <taxon>Gammaproteobacteria</taxon>
        <taxon>Alteromonadales</taxon>
        <taxon>Alteromonadaceae</taxon>
        <taxon>Catenovulum</taxon>
    </lineage>
</organism>
<dbReference type="HAMAP" id="MF_00147_B">
    <property type="entry name" value="TIM_B"/>
    <property type="match status" value="1"/>
</dbReference>
<evidence type="ECO:0000256" key="7">
    <source>
        <dbReference type="HAMAP-Rule" id="MF_00147"/>
    </source>
</evidence>
<dbReference type="InterPro" id="IPR022896">
    <property type="entry name" value="TrioseP_Isoase_bac/euk"/>
</dbReference>
<accession>A0ABV1RH80</accession>
<feature type="binding site" evidence="7">
    <location>
        <begin position="236"/>
        <end position="237"/>
    </location>
    <ligand>
        <name>substrate</name>
    </ligand>
</feature>
<comment type="subcellular location">
    <subcellularLocation>
        <location evidence="7 8">Cytoplasm</location>
    </subcellularLocation>
</comment>
<dbReference type="InterPro" id="IPR013785">
    <property type="entry name" value="Aldolase_TIM"/>
</dbReference>